<evidence type="ECO:0000256" key="1">
    <source>
        <dbReference type="SAM" id="Phobius"/>
    </source>
</evidence>
<dbReference type="Proteomes" id="UP000320672">
    <property type="component" value="Chromosome"/>
</dbReference>
<dbReference type="AlphaFoldDB" id="A0A517MJP3"/>
<dbReference type="EMBL" id="CP036262">
    <property type="protein sequence ID" value="QDS95112.1"/>
    <property type="molecule type" value="Genomic_DNA"/>
</dbReference>
<keyword evidence="3" id="KW-1185">Reference proteome</keyword>
<feature type="transmembrane region" description="Helical" evidence="1">
    <location>
        <begin position="6"/>
        <end position="26"/>
    </location>
</feature>
<sequence>MKDRFPTIAITAIVCLPLGILLGGLIRSSQSYSYQTLDSPVGSGRGFGHLTGFFRDDAAWRGGVSKTDSRSKPEWFAFYNRDGKREGPVIHYWPEGNI</sequence>
<name>A0A517MJP3_9BACT</name>
<proteinExistence type="predicted"/>
<gene>
    <name evidence="2" type="ORF">FF011L_38980</name>
</gene>
<dbReference type="KEGG" id="rml:FF011L_38980"/>
<evidence type="ECO:0000313" key="2">
    <source>
        <dbReference type="EMBL" id="QDS95112.1"/>
    </source>
</evidence>
<keyword evidence="1" id="KW-0472">Membrane</keyword>
<keyword evidence="1" id="KW-1133">Transmembrane helix</keyword>
<keyword evidence="1" id="KW-0812">Transmembrane</keyword>
<accession>A0A517MJP3</accession>
<protein>
    <submittedName>
        <fullName evidence="2">Uncharacterized protein</fullName>
    </submittedName>
</protein>
<organism evidence="2 3">
    <name type="scientific">Roseimaritima multifibrata</name>
    <dbReference type="NCBI Taxonomy" id="1930274"/>
    <lineage>
        <taxon>Bacteria</taxon>
        <taxon>Pseudomonadati</taxon>
        <taxon>Planctomycetota</taxon>
        <taxon>Planctomycetia</taxon>
        <taxon>Pirellulales</taxon>
        <taxon>Pirellulaceae</taxon>
        <taxon>Roseimaritima</taxon>
    </lineage>
</organism>
<evidence type="ECO:0000313" key="3">
    <source>
        <dbReference type="Proteomes" id="UP000320672"/>
    </source>
</evidence>
<reference evidence="2 3" key="1">
    <citation type="submission" date="2019-02" db="EMBL/GenBank/DDBJ databases">
        <title>Deep-cultivation of Planctomycetes and their phenomic and genomic characterization uncovers novel biology.</title>
        <authorList>
            <person name="Wiegand S."/>
            <person name="Jogler M."/>
            <person name="Boedeker C."/>
            <person name="Pinto D."/>
            <person name="Vollmers J."/>
            <person name="Rivas-Marin E."/>
            <person name="Kohn T."/>
            <person name="Peeters S.H."/>
            <person name="Heuer A."/>
            <person name="Rast P."/>
            <person name="Oberbeckmann S."/>
            <person name="Bunk B."/>
            <person name="Jeske O."/>
            <person name="Meyerdierks A."/>
            <person name="Storesund J.E."/>
            <person name="Kallscheuer N."/>
            <person name="Luecker S."/>
            <person name="Lage O.M."/>
            <person name="Pohl T."/>
            <person name="Merkel B.J."/>
            <person name="Hornburger P."/>
            <person name="Mueller R.-W."/>
            <person name="Bruemmer F."/>
            <person name="Labrenz M."/>
            <person name="Spormann A.M."/>
            <person name="Op den Camp H."/>
            <person name="Overmann J."/>
            <person name="Amann R."/>
            <person name="Jetten M.S.M."/>
            <person name="Mascher T."/>
            <person name="Medema M.H."/>
            <person name="Devos D.P."/>
            <person name="Kaster A.-K."/>
            <person name="Ovreas L."/>
            <person name="Rohde M."/>
            <person name="Galperin M.Y."/>
            <person name="Jogler C."/>
        </authorList>
    </citation>
    <scope>NUCLEOTIDE SEQUENCE [LARGE SCALE GENOMIC DNA]</scope>
    <source>
        <strain evidence="2 3">FF011L</strain>
    </source>
</reference>